<protein>
    <submittedName>
        <fullName evidence="1">Uncharacterized protein</fullName>
    </submittedName>
</protein>
<keyword evidence="2" id="KW-1185">Reference proteome</keyword>
<gene>
    <name evidence="1" type="ORF">FHX61_000570</name>
</gene>
<proteinExistence type="predicted"/>
<reference evidence="1 2" key="1">
    <citation type="submission" date="2020-08" db="EMBL/GenBank/DDBJ databases">
        <title>Genomic Encyclopedia of Type Strains, Phase IV (KMG-V): Genome sequencing to study the core and pangenomes of soil and plant-associated prokaryotes.</title>
        <authorList>
            <person name="Whitman W."/>
        </authorList>
    </citation>
    <scope>NUCLEOTIDE SEQUENCE [LARGE SCALE GENOMIC DNA]</scope>
    <source>
        <strain evidence="1 2">SLV-2362</strain>
    </source>
</reference>
<evidence type="ECO:0000313" key="1">
    <source>
        <dbReference type="EMBL" id="MBB3005954.1"/>
    </source>
</evidence>
<sequence>MLSILQAQWASASRTALDLTLCQLQAATVLAQSPFSAADPAAARAPARQALAVLNRYAEERAAQQAQWWRAQRDRLDLAGVAHAWRGLDAIEADLAARASQARASYNDAVREALARCLEDVGEARDGNDIGLALLRALTDWQEAGKTCAAQVAAMSAAMMPAWTQWLQSALAEPGASRAVAGAAAQRAARDG</sequence>
<dbReference type="Proteomes" id="UP000578036">
    <property type="component" value="Unassembled WGS sequence"/>
</dbReference>
<accession>A0A1C3U2X6</accession>
<dbReference type="AlphaFoldDB" id="A0A1C3U2X6"/>
<dbReference type="EMBL" id="JACHWF010000001">
    <property type="protein sequence ID" value="MBB3005954.1"/>
    <property type="molecule type" value="Genomic_DNA"/>
</dbReference>
<evidence type="ECO:0000313" key="2">
    <source>
        <dbReference type="Proteomes" id="UP000578036"/>
    </source>
</evidence>
<name>A0A1C3U2X6_9BURK</name>
<organism evidence="1 2">
    <name type="scientific">Cupriavidus alkaliphilus</name>
    <dbReference type="NCBI Taxonomy" id="942866"/>
    <lineage>
        <taxon>Bacteria</taxon>
        <taxon>Pseudomonadati</taxon>
        <taxon>Pseudomonadota</taxon>
        <taxon>Betaproteobacteria</taxon>
        <taxon>Burkholderiales</taxon>
        <taxon>Burkholderiaceae</taxon>
        <taxon>Cupriavidus</taxon>
    </lineage>
</organism>
<dbReference type="RefSeq" id="WP_092307083.1">
    <property type="nucleotide sequence ID" value="NZ_FMAD01000001.1"/>
</dbReference>
<comment type="caution">
    <text evidence="1">The sequence shown here is derived from an EMBL/GenBank/DDBJ whole genome shotgun (WGS) entry which is preliminary data.</text>
</comment>